<accession>A0A3Q7HNA4</accession>
<evidence type="ECO:0000313" key="3">
    <source>
        <dbReference type="Proteomes" id="UP000004994"/>
    </source>
</evidence>
<reference evidence="2" key="1">
    <citation type="journal article" date="2012" name="Nature">
        <title>The tomato genome sequence provides insights into fleshy fruit evolution.</title>
        <authorList>
            <consortium name="Tomato Genome Consortium"/>
        </authorList>
    </citation>
    <scope>NUCLEOTIDE SEQUENCE [LARGE SCALE GENOMIC DNA]</scope>
    <source>
        <strain evidence="2">cv. Heinz 1706</strain>
    </source>
</reference>
<feature type="domain" description="Reverse transcriptase Ty1/copia-type" evidence="1">
    <location>
        <begin position="3"/>
        <end position="82"/>
    </location>
</feature>
<sequence>MYILVCVDDILITGNYPTLVAHVINSLAYTFSLKNLGEVNYFLGIEVKHIPNGIVFSQYIYILEILSDVDMADCKRVTTPMCSCSPPKAGKVDLMPMQPCIDALSVNCNTYHSRVLILPLQLTNYHNLCNPQVWCIGKKILGYLKESSTWCLQISSHSDSNLYMYADVDWQVIPMIEFPHLFNTLLGIKSDMLVL</sequence>
<evidence type="ECO:0000259" key="1">
    <source>
        <dbReference type="Pfam" id="PF07727"/>
    </source>
</evidence>
<organism evidence="2">
    <name type="scientific">Solanum lycopersicum</name>
    <name type="common">Tomato</name>
    <name type="synonym">Lycopersicon esculentum</name>
    <dbReference type="NCBI Taxonomy" id="4081"/>
    <lineage>
        <taxon>Eukaryota</taxon>
        <taxon>Viridiplantae</taxon>
        <taxon>Streptophyta</taxon>
        <taxon>Embryophyta</taxon>
        <taxon>Tracheophyta</taxon>
        <taxon>Spermatophyta</taxon>
        <taxon>Magnoliopsida</taxon>
        <taxon>eudicotyledons</taxon>
        <taxon>Gunneridae</taxon>
        <taxon>Pentapetalae</taxon>
        <taxon>asterids</taxon>
        <taxon>lamiids</taxon>
        <taxon>Solanales</taxon>
        <taxon>Solanaceae</taxon>
        <taxon>Solanoideae</taxon>
        <taxon>Solaneae</taxon>
        <taxon>Solanum</taxon>
        <taxon>Solanum subgen. Lycopersicon</taxon>
    </lineage>
</organism>
<protein>
    <recommendedName>
        <fullName evidence="1">Reverse transcriptase Ty1/copia-type domain-containing protein</fullName>
    </recommendedName>
</protein>
<dbReference type="Proteomes" id="UP000004994">
    <property type="component" value="Chromosome 6"/>
</dbReference>
<keyword evidence="3" id="KW-1185">Reference proteome</keyword>
<evidence type="ECO:0000313" key="2">
    <source>
        <dbReference type="EnsemblPlants" id="Solyc06g050635.1.1"/>
    </source>
</evidence>
<dbReference type="STRING" id="4081.A0A3Q7HNA4"/>
<dbReference type="EnsemblPlants" id="Solyc06g050635.1.1">
    <property type="protein sequence ID" value="Solyc06g050635.1.1"/>
    <property type="gene ID" value="Solyc06g050635.1"/>
</dbReference>
<dbReference type="InterPro" id="IPR013103">
    <property type="entry name" value="RVT_2"/>
</dbReference>
<dbReference type="Pfam" id="PF07727">
    <property type="entry name" value="RVT_2"/>
    <property type="match status" value="1"/>
</dbReference>
<dbReference type="InParanoid" id="A0A3Q7HNA4"/>
<dbReference type="Gramene" id="Solyc06g050635.1.1">
    <property type="protein sequence ID" value="Solyc06g050635.1.1"/>
    <property type="gene ID" value="Solyc06g050635.1"/>
</dbReference>
<reference evidence="2" key="2">
    <citation type="submission" date="2019-01" db="UniProtKB">
        <authorList>
            <consortium name="EnsemblPlants"/>
        </authorList>
    </citation>
    <scope>IDENTIFICATION</scope>
    <source>
        <strain evidence="2">cv. Heinz 1706</strain>
    </source>
</reference>
<name>A0A3Q7HNA4_SOLLC</name>
<dbReference type="AlphaFoldDB" id="A0A3Q7HNA4"/>
<proteinExistence type="predicted"/>